<dbReference type="RefSeq" id="WP_340605109.1">
    <property type="nucleotide sequence ID" value="NZ_JBBMXV010000004.1"/>
</dbReference>
<evidence type="ECO:0000313" key="2">
    <source>
        <dbReference type="Proteomes" id="UP001596312"/>
    </source>
</evidence>
<dbReference type="Proteomes" id="UP001596312">
    <property type="component" value="Unassembled WGS sequence"/>
</dbReference>
<comment type="caution">
    <text evidence="1">The sequence shown here is derived from an EMBL/GenBank/DDBJ whole genome shotgun (WGS) entry which is preliminary data.</text>
</comment>
<reference evidence="1 2" key="1">
    <citation type="journal article" date="2019" name="Int. J. Syst. Evol. Microbiol.">
        <title>The Global Catalogue of Microorganisms (GCM) 10K type strain sequencing project: providing services to taxonomists for standard genome sequencing and annotation.</title>
        <authorList>
            <consortium name="The Broad Institute Genomics Platform"/>
            <consortium name="The Broad Institute Genome Sequencing Center for Infectious Disease"/>
            <person name="Wu L."/>
            <person name="Ma J."/>
        </authorList>
    </citation>
    <scope>NUCLEOTIDE SEQUENCE [LARGE SCALE GENOMIC DNA]</scope>
    <source>
        <strain evidence="1 2">CGMCC 1.3240</strain>
    </source>
</reference>
<protein>
    <submittedName>
        <fullName evidence="1">Uncharacterized protein</fullName>
    </submittedName>
</protein>
<dbReference type="AlphaFoldDB" id="A0ABD5V4P9"/>
<sequence>MTDTDSPPDLTAPEPIQEILTGMEHDDLRTLSRDLTDEHDLIHAESADGSLFAPASESPPSSAVRVAAICRDIADLLADD</sequence>
<name>A0ABD5V4P9_9EURY</name>
<dbReference type="EMBL" id="JBHSXQ010000004">
    <property type="protein sequence ID" value="MFC6906537.1"/>
    <property type="molecule type" value="Genomic_DNA"/>
</dbReference>
<organism evidence="1 2">
    <name type="scientific">Halalkalicoccus tibetensis</name>
    <dbReference type="NCBI Taxonomy" id="175632"/>
    <lineage>
        <taxon>Archaea</taxon>
        <taxon>Methanobacteriati</taxon>
        <taxon>Methanobacteriota</taxon>
        <taxon>Stenosarchaea group</taxon>
        <taxon>Halobacteria</taxon>
        <taxon>Halobacteriales</taxon>
        <taxon>Halococcaceae</taxon>
        <taxon>Halalkalicoccus</taxon>
    </lineage>
</organism>
<evidence type="ECO:0000313" key="1">
    <source>
        <dbReference type="EMBL" id="MFC6906537.1"/>
    </source>
</evidence>
<keyword evidence="2" id="KW-1185">Reference proteome</keyword>
<proteinExistence type="predicted"/>
<gene>
    <name evidence="1" type="ORF">ACFQGH_15175</name>
</gene>
<accession>A0ABD5V4P9</accession>